<dbReference type="RefSeq" id="WP_065609695.1">
    <property type="nucleotide sequence ID" value="NZ_CAWMPN010000004.1"/>
</dbReference>
<dbReference type="SUPFAM" id="SSF55073">
    <property type="entry name" value="Nucleotide cyclase"/>
    <property type="match status" value="1"/>
</dbReference>
<name>A0A1B9P3V1_ALILO</name>
<comment type="caution">
    <text evidence="4">The sequence shown here is derived from an EMBL/GenBank/DDBJ whole genome shotgun (WGS) entry which is preliminary data.</text>
</comment>
<dbReference type="STRING" id="688.A6E04_04595"/>
<dbReference type="CDD" id="cd01949">
    <property type="entry name" value="GGDEF"/>
    <property type="match status" value="1"/>
</dbReference>
<evidence type="ECO:0000313" key="4">
    <source>
        <dbReference type="EMBL" id="OCH23186.1"/>
    </source>
</evidence>
<dbReference type="GO" id="GO:0005886">
    <property type="term" value="C:plasma membrane"/>
    <property type="evidence" value="ECO:0007669"/>
    <property type="project" value="TreeGrafter"/>
</dbReference>
<dbReference type="PANTHER" id="PTHR45138:SF6">
    <property type="entry name" value="DIGUANYLATE CYCLASE DGCN"/>
    <property type="match status" value="1"/>
</dbReference>
<dbReference type="Pfam" id="PF00990">
    <property type="entry name" value="GGDEF"/>
    <property type="match status" value="1"/>
</dbReference>
<reference evidence="4 5" key="1">
    <citation type="submission" date="2016-06" db="EMBL/GenBank/DDBJ databases">
        <authorList>
            <person name="Kjaerup R.B."/>
            <person name="Dalgaard T.S."/>
            <person name="Juul-Madsen H.R."/>
        </authorList>
    </citation>
    <scope>NUCLEOTIDE SEQUENCE [LARGE SCALE GENOMIC DNA]</scope>
    <source>
        <strain evidence="4 5">1S159</strain>
    </source>
</reference>
<evidence type="ECO:0000256" key="1">
    <source>
        <dbReference type="ARBA" id="ARBA00012528"/>
    </source>
</evidence>
<keyword evidence="2" id="KW-0812">Transmembrane</keyword>
<dbReference type="InterPro" id="IPR000160">
    <property type="entry name" value="GGDEF_dom"/>
</dbReference>
<dbReference type="EC" id="2.7.7.65" evidence="1"/>
<gene>
    <name evidence="4" type="ORF">A6E04_04595</name>
</gene>
<dbReference type="GO" id="GO:0052621">
    <property type="term" value="F:diguanylate cyclase activity"/>
    <property type="evidence" value="ECO:0007669"/>
    <property type="project" value="UniProtKB-EC"/>
</dbReference>
<dbReference type="Gene3D" id="3.30.70.270">
    <property type="match status" value="1"/>
</dbReference>
<dbReference type="Proteomes" id="UP000093523">
    <property type="component" value="Unassembled WGS sequence"/>
</dbReference>
<sequence>MRKIMDSTYLKVFLFLFLLSFCILYQYNKLEANSFRMEFHEKITKLYDTVRKITPFYLNTTMIDLNKGTYVRDNVSIMVDEDSKVKKLSSGINLLEAELRNYIGDDYWSIAILEKLESNINIAHFKPLHEVHVRLNSKEVSDLSWIDRILDNENMSKSYQAFAQCDLKLTEPYIEQFTDENVRSIFYPIYENKKLRAIFLLDMKVGVFSNWLNNFNKKRYSFLNYGSDHVFSLSSDLIDIPCTPVSNKIILSINMVNLLMLSLGVSLVVTCVLFLIKSSLYRFLYYYRLDNMTGLYLRDFQEEKLNRTSGKSIIIIDIDNFKAINDQYGHFHGDLVIKEVCHRIKKYVRRGDMAIRWGGEEFVIVLNDISYTGLLNRTEAIRYSIAIESIAGISVSVSIGATTGKTLSFKKAFKLADTALYQSKHSGRNRVTVLEA</sequence>
<dbReference type="GO" id="GO:0043709">
    <property type="term" value="P:cell adhesion involved in single-species biofilm formation"/>
    <property type="evidence" value="ECO:0007669"/>
    <property type="project" value="TreeGrafter"/>
</dbReference>
<feature type="transmembrane region" description="Helical" evidence="2">
    <location>
        <begin position="255"/>
        <end position="276"/>
    </location>
</feature>
<dbReference type="AlphaFoldDB" id="A0A1B9P3V1"/>
<dbReference type="PROSITE" id="PS50887">
    <property type="entry name" value="GGDEF"/>
    <property type="match status" value="1"/>
</dbReference>
<feature type="domain" description="GGDEF" evidence="3">
    <location>
        <begin position="309"/>
        <end position="436"/>
    </location>
</feature>
<dbReference type="SMART" id="SM00267">
    <property type="entry name" value="GGDEF"/>
    <property type="match status" value="1"/>
</dbReference>
<dbReference type="EMBL" id="MAJU01000004">
    <property type="protein sequence ID" value="OCH23186.1"/>
    <property type="molecule type" value="Genomic_DNA"/>
</dbReference>
<evidence type="ECO:0000256" key="2">
    <source>
        <dbReference type="SAM" id="Phobius"/>
    </source>
</evidence>
<organism evidence="4 5">
    <name type="scientific">Aliivibrio logei</name>
    <name type="common">Vibrio logei</name>
    <dbReference type="NCBI Taxonomy" id="688"/>
    <lineage>
        <taxon>Bacteria</taxon>
        <taxon>Pseudomonadati</taxon>
        <taxon>Pseudomonadota</taxon>
        <taxon>Gammaproteobacteria</taxon>
        <taxon>Vibrionales</taxon>
        <taxon>Vibrionaceae</taxon>
        <taxon>Aliivibrio</taxon>
    </lineage>
</organism>
<dbReference type="NCBIfam" id="TIGR00254">
    <property type="entry name" value="GGDEF"/>
    <property type="match status" value="1"/>
</dbReference>
<dbReference type="InterPro" id="IPR050469">
    <property type="entry name" value="Diguanylate_Cyclase"/>
</dbReference>
<evidence type="ECO:0000259" key="3">
    <source>
        <dbReference type="PROSITE" id="PS50887"/>
    </source>
</evidence>
<keyword evidence="2" id="KW-1133">Transmembrane helix</keyword>
<accession>A0A1B9P3V1</accession>
<protein>
    <recommendedName>
        <fullName evidence="1">diguanylate cyclase</fullName>
        <ecNumber evidence="1">2.7.7.65</ecNumber>
    </recommendedName>
</protein>
<dbReference type="OrthoDB" id="5800589at2"/>
<dbReference type="InterPro" id="IPR029787">
    <property type="entry name" value="Nucleotide_cyclase"/>
</dbReference>
<proteinExistence type="predicted"/>
<dbReference type="GO" id="GO:1902201">
    <property type="term" value="P:negative regulation of bacterial-type flagellum-dependent cell motility"/>
    <property type="evidence" value="ECO:0007669"/>
    <property type="project" value="TreeGrafter"/>
</dbReference>
<dbReference type="InterPro" id="IPR043128">
    <property type="entry name" value="Rev_trsase/Diguanyl_cyclase"/>
</dbReference>
<feature type="transmembrane region" description="Helical" evidence="2">
    <location>
        <begin position="9"/>
        <end position="27"/>
    </location>
</feature>
<evidence type="ECO:0000313" key="5">
    <source>
        <dbReference type="Proteomes" id="UP000093523"/>
    </source>
</evidence>
<keyword evidence="2" id="KW-0472">Membrane</keyword>
<dbReference type="PANTHER" id="PTHR45138">
    <property type="entry name" value="REGULATORY COMPONENTS OF SENSORY TRANSDUCTION SYSTEM"/>
    <property type="match status" value="1"/>
</dbReference>